<dbReference type="InterPro" id="IPR003593">
    <property type="entry name" value="AAA+_ATPase"/>
</dbReference>
<dbReference type="PANTHER" id="PTHR43335:SF4">
    <property type="entry name" value="ABC TRANSPORTER, ATP-BINDING PROTEIN"/>
    <property type="match status" value="1"/>
</dbReference>
<dbReference type="RefSeq" id="WP_203017273.1">
    <property type="nucleotide sequence ID" value="NZ_CP032405.1"/>
</dbReference>
<dbReference type="PROSITE" id="PS50893">
    <property type="entry name" value="ABC_TRANSPORTER_2"/>
    <property type="match status" value="1"/>
</dbReference>
<dbReference type="SMART" id="SM00382">
    <property type="entry name" value="AAA"/>
    <property type="match status" value="1"/>
</dbReference>
<dbReference type="Proteomes" id="UP000596351">
    <property type="component" value="Chromosome"/>
</dbReference>
<keyword evidence="7" id="KW-1185">Reference proteome</keyword>
<evidence type="ECO:0000259" key="5">
    <source>
        <dbReference type="PROSITE" id="PS50893"/>
    </source>
</evidence>
<keyword evidence="2" id="KW-0813">Transport</keyword>
<dbReference type="InterPro" id="IPR003439">
    <property type="entry name" value="ABC_transporter-like_ATP-bd"/>
</dbReference>
<dbReference type="GO" id="GO:0005524">
    <property type="term" value="F:ATP binding"/>
    <property type="evidence" value="ECO:0007669"/>
    <property type="project" value="UniProtKB-KW"/>
</dbReference>
<feature type="domain" description="ABC transporter" evidence="5">
    <location>
        <begin position="22"/>
        <end position="249"/>
    </location>
</feature>
<dbReference type="PANTHER" id="PTHR43335">
    <property type="entry name" value="ABC TRANSPORTER, ATP-BINDING PROTEIN"/>
    <property type="match status" value="1"/>
</dbReference>
<gene>
    <name evidence="6" type="ORF">D4A92_00125</name>
</gene>
<dbReference type="EMBL" id="CP032405">
    <property type="protein sequence ID" value="QRF49962.1"/>
    <property type="molecule type" value="Genomic_DNA"/>
</dbReference>
<dbReference type="InterPro" id="IPR027417">
    <property type="entry name" value="P-loop_NTPase"/>
</dbReference>
<name>A0ABX7ENR1_9HYPH</name>
<dbReference type="Pfam" id="PF00005">
    <property type="entry name" value="ABC_tran"/>
    <property type="match status" value="1"/>
</dbReference>
<organism evidence="6 7">
    <name type="scientific">Rhizobium rosettiformans</name>
    <dbReference type="NCBI Taxonomy" id="1368430"/>
    <lineage>
        <taxon>Bacteria</taxon>
        <taxon>Pseudomonadati</taxon>
        <taxon>Pseudomonadota</taxon>
        <taxon>Alphaproteobacteria</taxon>
        <taxon>Hyphomicrobiales</taxon>
        <taxon>Rhizobiaceae</taxon>
        <taxon>Rhizobium/Agrobacterium group</taxon>
        <taxon>Rhizobium</taxon>
    </lineage>
</organism>
<dbReference type="SUPFAM" id="SSF52540">
    <property type="entry name" value="P-loop containing nucleoside triphosphate hydrolases"/>
    <property type="match status" value="1"/>
</dbReference>
<dbReference type="Gene3D" id="3.40.50.300">
    <property type="entry name" value="P-loop containing nucleotide triphosphate hydrolases"/>
    <property type="match status" value="1"/>
</dbReference>
<comment type="similarity">
    <text evidence="1">Belongs to the ABC transporter superfamily.</text>
</comment>
<sequence length="314" mass="33673">MSSQAQRSSTIPSADPGNDPAIAFLSVSKSFGRGSGVVQALDDLSLSISRGVVYGLLGPNGAGKSTLLRILAGLLRPDRGEIRIYGEPAGPAQRRRLGMLIETPSFYPFLTAREHLQMLARAMGTATLVEPILRRIGLGKAADKAVSGFSLGMKQRLGIGCALIGQPDALVLDEPTNGLDPDGILEMRALIDDLAHRDGLTVLLSSHLLDEVERVCDRVAILQRGTLVAEGAVADLLDRDGRFWLKVDAPDAVLARLGDVGEEADGGVYVRIERAEVPELILSLANSGVRIHEAKWIKPDLETVFLSETREVRS</sequence>
<reference evidence="6 7" key="1">
    <citation type="submission" date="2018-09" db="EMBL/GenBank/DDBJ databases">
        <title>Rhizobium sp. MAE2-X.</title>
        <authorList>
            <person name="Lee Y."/>
            <person name="Jeon C.O."/>
        </authorList>
    </citation>
    <scope>NUCLEOTIDE SEQUENCE [LARGE SCALE GENOMIC DNA]</scope>
    <source>
        <strain evidence="6 7">MAE2-X</strain>
    </source>
</reference>
<accession>A0ABX7ENR1</accession>
<evidence type="ECO:0000313" key="7">
    <source>
        <dbReference type="Proteomes" id="UP000596351"/>
    </source>
</evidence>
<protein>
    <submittedName>
        <fullName evidence="6">ABC transporter ATP-binding protein</fullName>
    </submittedName>
</protein>
<keyword evidence="3" id="KW-0547">Nucleotide-binding</keyword>
<evidence type="ECO:0000256" key="3">
    <source>
        <dbReference type="ARBA" id="ARBA00022741"/>
    </source>
</evidence>
<keyword evidence="4 6" id="KW-0067">ATP-binding</keyword>
<evidence type="ECO:0000256" key="2">
    <source>
        <dbReference type="ARBA" id="ARBA00022448"/>
    </source>
</evidence>
<evidence type="ECO:0000313" key="6">
    <source>
        <dbReference type="EMBL" id="QRF49962.1"/>
    </source>
</evidence>
<evidence type="ECO:0000256" key="1">
    <source>
        <dbReference type="ARBA" id="ARBA00005417"/>
    </source>
</evidence>
<proteinExistence type="inferred from homology"/>
<dbReference type="InterPro" id="IPR017871">
    <property type="entry name" value="ABC_transporter-like_CS"/>
</dbReference>
<evidence type="ECO:0000256" key="4">
    <source>
        <dbReference type="ARBA" id="ARBA00022840"/>
    </source>
</evidence>
<dbReference type="PROSITE" id="PS00211">
    <property type="entry name" value="ABC_TRANSPORTER_1"/>
    <property type="match status" value="1"/>
</dbReference>